<dbReference type="Proteomes" id="UP000075230">
    <property type="component" value="Unassembled WGS sequence"/>
</dbReference>
<comment type="caution">
    <text evidence="1">The sequence shown here is derived from an EMBL/GenBank/DDBJ whole genome shotgun (WGS) entry which is preliminary data.</text>
</comment>
<dbReference type="EMBL" id="BCWF01000010">
    <property type="protein sequence ID" value="GAT21412.1"/>
    <property type="molecule type" value="Genomic_DNA"/>
</dbReference>
<reference evidence="1 2" key="1">
    <citation type="journal article" date="2016" name="DNA Res.">
        <title>Genome sequence of Aspergillus luchuensis NBRC 4314.</title>
        <authorList>
            <person name="Yamada O."/>
            <person name="Machida M."/>
            <person name="Hosoyama A."/>
            <person name="Goto M."/>
            <person name="Takahashi T."/>
            <person name="Futagami T."/>
            <person name="Yamagata Y."/>
            <person name="Takeuchi M."/>
            <person name="Kobayashi T."/>
            <person name="Koike H."/>
            <person name="Abe K."/>
            <person name="Asai K."/>
            <person name="Arita M."/>
            <person name="Fujita N."/>
            <person name="Fukuda K."/>
            <person name="Higa K."/>
            <person name="Horikawa H."/>
            <person name="Ishikawa T."/>
            <person name="Jinno K."/>
            <person name="Kato Y."/>
            <person name="Kirimura K."/>
            <person name="Mizutani O."/>
            <person name="Nakasone K."/>
            <person name="Sano M."/>
            <person name="Shiraishi Y."/>
            <person name="Tsukahara M."/>
            <person name="Gomi K."/>
        </authorList>
    </citation>
    <scope>NUCLEOTIDE SEQUENCE [LARGE SCALE GENOMIC DNA]</scope>
    <source>
        <strain evidence="1 2">RIB 2604</strain>
    </source>
</reference>
<sequence>MMVTHIPREPRVPVSNRCQRDQWRGGYGTCVDANHKAGPVRLSLTDLPLLSTSDLSFGRAGAAPCLVSPYLRSPAGRPLLQGPIGRYTRGVGVKTPGEVWGLEF</sequence>
<accession>A0A146F6F3</accession>
<reference evidence="2" key="2">
    <citation type="submission" date="2016-02" db="EMBL/GenBank/DDBJ databases">
        <title>Genome sequencing of Aspergillus luchuensis NBRC 4314.</title>
        <authorList>
            <person name="Yamada O."/>
        </authorList>
    </citation>
    <scope>NUCLEOTIDE SEQUENCE [LARGE SCALE GENOMIC DNA]</scope>
    <source>
        <strain evidence="2">RIB 2604</strain>
    </source>
</reference>
<gene>
    <name evidence="1" type="ORF">RIB2604_01003010</name>
</gene>
<evidence type="ECO:0000313" key="1">
    <source>
        <dbReference type="EMBL" id="GAT21412.1"/>
    </source>
</evidence>
<protein>
    <submittedName>
        <fullName evidence="1">Similar to An02g00700</fullName>
    </submittedName>
</protein>
<evidence type="ECO:0000313" key="2">
    <source>
        <dbReference type="Proteomes" id="UP000075230"/>
    </source>
</evidence>
<organism evidence="1 2">
    <name type="scientific">Aspergillus kawachii</name>
    <name type="common">White koji mold</name>
    <name type="synonym">Aspergillus awamori var. kawachi</name>
    <dbReference type="NCBI Taxonomy" id="1069201"/>
    <lineage>
        <taxon>Eukaryota</taxon>
        <taxon>Fungi</taxon>
        <taxon>Dikarya</taxon>
        <taxon>Ascomycota</taxon>
        <taxon>Pezizomycotina</taxon>
        <taxon>Eurotiomycetes</taxon>
        <taxon>Eurotiomycetidae</taxon>
        <taxon>Eurotiales</taxon>
        <taxon>Aspergillaceae</taxon>
        <taxon>Aspergillus</taxon>
        <taxon>Aspergillus subgen. Circumdati</taxon>
    </lineage>
</organism>
<proteinExistence type="predicted"/>
<name>A0A146F6F3_ASPKA</name>
<dbReference type="AlphaFoldDB" id="A0A146F6F3"/>